<accession>A0A2S0MTH9</accession>
<keyword evidence="1" id="KW-0732">Signal</keyword>
<dbReference type="EMBL" id="CP027665">
    <property type="protein sequence ID" value="AVO39199.2"/>
    <property type="molecule type" value="Genomic_DNA"/>
</dbReference>
<evidence type="ECO:0000256" key="1">
    <source>
        <dbReference type="SAM" id="SignalP"/>
    </source>
</evidence>
<feature type="signal peptide" evidence="1">
    <location>
        <begin position="1"/>
        <end position="17"/>
    </location>
</feature>
<name>A0A2S0MTH9_9RHOB</name>
<dbReference type="AlphaFoldDB" id="A0A2S0MTH9"/>
<gene>
    <name evidence="2" type="ORF">C6Y53_16760</name>
</gene>
<proteinExistence type="predicted"/>
<organism evidence="2 3">
    <name type="scientific">Pukyongiella litopenaei</name>
    <dbReference type="NCBI Taxonomy" id="2605946"/>
    <lineage>
        <taxon>Bacteria</taxon>
        <taxon>Pseudomonadati</taxon>
        <taxon>Pseudomonadota</taxon>
        <taxon>Alphaproteobacteria</taxon>
        <taxon>Rhodobacterales</taxon>
        <taxon>Paracoccaceae</taxon>
        <taxon>Pukyongiella</taxon>
    </lineage>
</organism>
<feature type="chain" id="PRO_5023049353" description="Secreted protein" evidence="1">
    <location>
        <begin position="18"/>
        <end position="191"/>
    </location>
</feature>
<reference evidence="3" key="1">
    <citation type="submission" date="2018-03" db="EMBL/GenBank/DDBJ databases">
        <title>Genomic analysis of the strain SH-1 isolated from shrimp intestine.</title>
        <authorList>
            <person name="Kim Y.-S."/>
            <person name="Kim S.-E."/>
            <person name="Kim K.-H."/>
        </authorList>
    </citation>
    <scope>NUCLEOTIDE SEQUENCE [LARGE SCALE GENOMIC DNA]</scope>
    <source>
        <strain evidence="3">SH-1</strain>
    </source>
</reference>
<sequence>MLHTLLLLLVFPLAALAQDDDPMALQRCVWRCLADSKGADDPVYHQCVADHCSEREYGAAETALPQQWSHGTASDGVTRFAGVAAPSGDGSGFYYMCDGRGQSYVMLYAADAPAGPMTLFVSGQRFPVVLDRSRQQLTANMQPRGPFLTQVIGAPETGRLSAVDAGGKTVMQVGLAQAARAVQATIAACGY</sequence>
<keyword evidence="3" id="KW-1185">Reference proteome</keyword>
<evidence type="ECO:0000313" key="3">
    <source>
        <dbReference type="Proteomes" id="UP000237655"/>
    </source>
</evidence>
<protein>
    <recommendedName>
        <fullName evidence="4">Secreted protein</fullName>
    </recommendedName>
</protein>
<dbReference type="Proteomes" id="UP000237655">
    <property type="component" value="Chromosome"/>
</dbReference>
<dbReference type="RefSeq" id="WP_149615547.1">
    <property type="nucleotide sequence ID" value="NZ_CP027665.1"/>
</dbReference>
<evidence type="ECO:0000313" key="2">
    <source>
        <dbReference type="EMBL" id="AVO39199.2"/>
    </source>
</evidence>
<dbReference type="KEGG" id="thas:C6Y53_16760"/>
<evidence type="ECO:0008006" key="4">
    <source>
        <dbReference type="Google" id="ProtNLM"/>
    </source>
</evidence>